<sequence>MQTIIISDSNIKMDFGIDQFVIFEINGTKYAIYKHVAKMMDIFNVLGDCDDKNMISIEWKISAENVNQTLHLINHGTCIIVTEADKVEIISFMRYLCVADEVMKNTLKKLFNRESTHKFLEYCIYVQYNEIFGYILDKCIHRLYIDESNCTHLDAERWQMIKKIKKVDFSKDLKVKLMTNPITGLIPTRYRYNNKWYVTLDDMFCDIVSIYILFGIYPNDYLKFSDGTIVGYSGIMIDRDPTKKDAGVCYNIMIKNIAAALSE</sequence>
<dbReference type="AlphaFoldDB" id="A0A6C0C6D8"/>
<dbReference type="EMBL" id="MN739354">
    <property type="protein sequence ID" value="QHT00286.1"/>
    <property type="molecule type" value="Genomic_DNA"/>
</dbReference>
<reference evidence="1" key="1">
    <citation type="journal article" date="2020" name="Nature">
        <title>Giant virus diversity and host interactions through global metagenomics.</title>
        <authorList>
            <person name="Schulz F."/>
            <person name="Roux S."/>
            <person name="Paez-Espino D."/>
            <person name="Jungbluth S."/>
            <person name="Walsh D.A."/>
            <person name="Denef V.J."/>
            <person name="McMahon K.D."/>
            <person name="Konstantinidis K.T."/>
            <person name="Eloe-Fadrosh E.A."/>
            <person name="Kyrpides N.C."/>
            <person name="Woyke T."/>
        </authorList>
    </citation>
    <scope>NUCLEOTIDE SEQUENCE</scope>
    <source>
        <strain evidence="1">GVMAG-M-3300020192-26</strain>
    </source>
</reference>
<accession>A0A6C0C6D8</accession>
<organism evidence="1">
    <name type="scientific">viral metagenome</name>
    <dbReference type="NCBI Taxonomy" id="1070528"/>
    <lineage>
        <taxon>unclassified sequences</taxon>
        <taxon>metagenomes</taxon>
        <taxon>organismal metagenomes</taxon>
    </lineage>
</organism>
<evidence type="ECO:0000313" key="1">
    <source>
        <dbReference type="EMBL" id="QHT00286.1"/>
    </source>
</evidence>
<proteinExistence type="predicted"/>
<evidence type="ECO:0008006" key="2">
    <source>
        <dbReference type="Google" id="ProtNLM"/>
    </source>
</evidence>
<protein>
    <recommendedName>
        <fullName evidence="2">BTB domain-containing protein</fullName>
    </recommendedName>
</protein>
<name>A0A6C0C6D8_9ZZZZ</name>